<sequence length="388" mass="44411">MMGPEAMGVQPINVDWWDPKVCKNFICGTCPHDIFGNTKMDLGPCPRLHSEKVAKSYKEAKLADPLDPRFAAFEQEYQNSIYNFIDDCDRKIRISQKRLEKTPEENKRTVDLMKEVGEIELAIQGSTDEVEALGEAGKIEASMAKLEAVEALKQEKTDKERELQRLTETGGASGHQKLRVCETCGAYLSVLDSDRRLADHFGGKMHLGYHELRKLIDQFNEQRRQGQAARYGPPPIAPGPGGPLPPSHNNLAPPSGPSGPRGYDQQPHTPTPHSHGSASAVKAELPYDGDSIVPGHGDKRKREAHELSDAIRENEERDRKRHRSRERSERDRYESRGSDRGGGDDRYDRERRHRDRSRERSRRDDDRDYRRSDRDRERDRERESKRDR</sequence>
<evidence type="ECO:0008006" key="6">
    <source>
        <dbReference type="Google" id="ProtNLM"/>
    </source>
</evidence>
<dbReference type="EMBL" id="JABELV010000103">
    <property type="protein sequence ID" value="KAG7530948.1"/>
    <property type="molecule type" value="Genomic_DNA"/>
</dbReference>
<evidence type="ECO:0000256" key="2">
    <source>
        <dbReference type="SAM" id="Coils"/>
    </source>
</evidence>
<dbReference type="GO" id="GO:0005685">
    <property type="term" value="C:U1 snRNP"/>
    <property type="evidence" value="ECO:0007669"/>
    <property type="project" value="InterPro"/>
</dbReference>
<proteinExistence type="inferred from homology"/>
<feature type="compositionally biased region" description="Polar residues" evidence="3">
    <location>
        <begin position="266"/>
        <end position="277"/>
    </location>
</feature>
<accession>A0A8K0JIC8</accession>
<evidence type="ECO:0000256" key="1">
    <source>
        <dbReference type="ARBA" id="ARBA00005655"/>
    </source>
</evidence>
<evidence type="ECO:0000313" key="4">
    <source>
        <dbReference type="EMBL" id="KAG7530948.1"/>
    </source>
</evidence>
<evidence type="ECO:0000256" key="3">
    <source>
        <dbReference type="SAM" id="MobiDB-lite"/>
    </source>
</evidence>
<dbReference type="Pfam" id="PF03194">
    <property type="entry name" value="LUC7"/>
    <property type="match status" value="1"/>
</dbReference>
<name>A0A8K0JIC8_9TREE</name>
<feature type="coiled-coil region" evidence="2">
    <location>
        <begin position="139"/>
        <end position="169"/>
    </location>
</feature>
<dbReference type="GO" id="GO:0003729">
    <property type="term" value="F:mRNA binding"/>
    <property type="evidence" value="ECO:0007669"/>
    <property type="project" value="InterPro"/>
</dbReference>
<comment type="caution">
    <text evidence="4">The sequence shown here is derived from an EMBL/GenBank/DDBJ whole genome shotgun (WGS) entry which is preliminary data.</text>
</comment>
<keyword evidence="2" id="KW-0175">Coiled coil</keyword>
<feature type="compositionally biased region" description="Basic and acidic residues" evidence="3">
    <location>
        <begin position="326"/>
        <end position="388"/>
    </location>
</feature>
<reference evidence="4" key="1">
    <citation type="submission" date="2020-04" db="EMBL/GenBank/DDBJ databases">
        <title>Analysis of mating type loci in Filobasidium floriforme.</title>
        <authorList>
            <person name="Nowrousian M."/>
        </authorList>
    </citation>
    <scope>NUCLEOTIDE SEQUENCE</scope>
    <source>
        <strain evidence="4">CBS 6242</strain>
    </source>
</reference>
<keyword evidence="5" id="KW-1185">Reference proteome</keyword>
<dbReference type="Proteomes" id="UP000812966">
    <property type="component" value="Unassembled WGS sequence"/>
</dbReference>
<gene>
    <name evidence="4" type="ORF">FFLO_04676</name>
</gene>
<dbReference type="PANTHER" id="PTHR12375">
    <property type="entry name" value="RNA-BINDING PROTEIN LUC7-RELATED"/>
    <property type="match status" value="1"/>
</dbReference>
<protein>
    <recommendedName>
        <fullName evidence="6">LUC7-domain-containing protein</fullName>
    </recommendedName>
</protein>
<feature type="compositionally biased region" description="Pro residues" evidence="3">
    <location>
        <begin position="232"/>
        <end position="246"/>
    </location>
</feature>
<organism evidence="4 5">
    <name type="scientific">Filobasidium floriforme</name>
    <dbReference type="NCBI Taxonomy" id="5210"/>
    <lineage>
        <taxon>Eukaryota</taxon>
        <taxon>Fungi</taxon>
        <taxon>Dikarya</taxon>
        <taxon>Basidiomycota</taxon>
        <taxon>Agaricomycotina</taxon>
        <taxon>Tremellomycetes</taxon>
        <taxon>Filobasidiales</taxon>
        <taxon>Filobasidiaceae</taxon>
        <taxon>Filobasidium</taxon>
    </lineage>
</organism>
<feature type="compositionally biased region" description="Basic and acidic residues" evidence="3">
    <location>
        <begin position="296"/>
        <end position="318"/>
    </location>
</feature>
<dbReference type="InterPro" id="IPR004882">
    <property type="entry name" value="Luc7-rel"/>
</dbReference>
<evidence type="ECO:0000313" key="5">
    <source>
        <dbReference type="Proteomes" id="UP000812966"/>
    </source>
</evidence>
<dbReference type="GO" id="GO:0006376">
    <property type="term" value="P:mRNA splice site recognition"/>
    <property type="evidence" value="ECO:0007669"/>
    <property type="project" value="InterPro"/>
</dbReference>
<dbReference type="AlphaFoldDB" id="A0A8K0JIC8"/>
<comment type="similarity">
    <text evidence="1">Belongs to the Luc7 family.</text>
</comment>
<feature type="region of interest" description="Disordered" evidence="3">
    <location>
        <begin position="221"/>
        <end position="388"/>
    </location>
</feature>